<sequence length="402" mass="44178">MIKIPTVLPTSSTLPRPVVVDDDPVPQTAMQQTSSLHASPGSPLSTSIEEVAMAFGEQAERRSKSLNRRQIAQQPEARATANVERIEKLTELFKMLENPSQSTLDQQLSRMRDLLMQQGSPSLETVLEAAGNDPARGDILLRHIQQQSAQQPELAAAAESALQQLHQEKGPEVRAGLNTATAIALFSTQPEQKQAMRELYYQKIVHQQSASALLDSLLERFDAATFSIGLRTLQRALAADIASLTPSISKNVLSKMLSNLNDSRHLSHTLSSSQTLLTRLAHKVPAFTLGAVELTRRLIGLSANGAYARDLHNLGREVAGTQVQHQVMFFSALLPLVSDLPHPLWRDSKNRQTALQLIRGMIGDIAQYEKQQAKSTRHDELAQHDASSQQKQPPHAPDKGQP</sequence>
<gene>
    <name evidence="5" type="ORF">JV35_02855</name>
    <name evidence="4" type="ORF">KP22_05675</name>
</gene>
<dbReference type="STRING" id="55207.KP22_05675"/>
<evidence type="ECO:0000313" key="7">
    <source>
        <dbReference type="Proteomes" id="UP000032874"/>
    </source>
</evidence>
<dbReference type="InterPro" id="IPR015144">
    <property type="entry name" value="T3SS_TyeA"/>
</dbReference>
<dbReference type="eggNOG" id="ENOG502Z8G8">
    <property type="taxonomic scope" value="Bacteria"/>
</dbReference>
<dbReference type="Pfam" id="PF07201">
    <property type="entry name" value="HrpJ"/>
    <property type="match status" value="1"/>
</dbReference>
<comment type="caution">
    <text evidence="4">The sequence shown here is derived from an EMBL/GenBank/DDBJ whole genome shotgun (WGS) entry which is preliminary data.</text>
</comment>
<proteinExistence type="predicted"/>
<dbReference type="NCBIfam" id="TIGR02511">
    <property type="entry name" value="type_III_tyeA"/>
    <property type="match status" value="1"/>
</dbReference>
<dbReference type="InterPro" id="IPR013351">
    <property type="entry name" value="T3SS_TyeA-rel"/>
</dbReference>
<dbReference type="InterPro" id="IPR013401">
    <property type="entry name" value="T3SS_LcrE"/>
</dbReference>
<dbReference type="Proteomes" id="UP000032874">
    <property type="component" value="Unassembled WGS sequence"/>
</dbReference>
<evidence type="ECO:0000313" key="5">
    <source>
        <dbReference type="EMBL" id="KFX22117.1"/>
    </source>
</evidence>
<protein>
    <submittedName>
        <fullName evidence="4">Type III secretion protein</fullName>
    </submittedName>
</protein>
<feature type="domain" description="Hypersensitivity response secretion-like HrpJ" evidence="2">
    <location>
        <begin position="55"/>
        <end position="221"/>
    </location>
</feature>
<keyword evidence="6" id="KW-1185">Reference proteome</keyword>
<dbReference type="GO" id="GO:0019867">
    <property type="term" value="C:outer membrane"/>
    <property type="evidence" value="ECO:0007669"/>
    <property type="project" value="InterPro"/>
</dbReference>
<dbReference type="NCBIfam" id="TIGR02568">
    <property type="entry name" value="LcrE"/>
    <property type="match status" value="1"/>
</dbReference>
<dbReference type="SUPFAM" id="SSF140591">
    <property type="entry name" value="Type III secretion system domain"/>
    <property type="match status" value="2"/>
</dbReference>
<dbReference type="OrthoDB" id="5863785at2"/>
<dbReference type="EMBL" id="JQHL01000001">
    <property type="protein sequence ID" value="KFX22117.1"/>
    <property type="molecule type" value="Genomic_DNA"/>
</dbReference>
<dbReference type="GO" id="GO:0030254">
    <property type="term" value="P:protein secretion by the type III secretion system"/>
    <property type="evidence" value="ECO:0007669"/>
    <property type="project" value="InterPro"/>
</dbReference>
<dbReference type="Proteomes" id="UP000032869">
    <property type="component" value="Unassembled WGS sequence"/>
</dbReference>
<dbReference type="GO" id="GO:0009986">
    <property type="term" value="C:cell surface"/>
    <property type="evidence" value="ECO:0007669"/>
    <property type="project" value="InterPro"/>
</dbReference>
<reference evidence="6 7" key="1">
    <citation type="submission" date="2014-08" db="EMBL/GenBank/DDBJ databases">
        <title>Genome sequences of NCPPB Pectobacterium isolates.</title>
        <authorList>
            <person name="Glover R.H."/>
            <person name="Sapp M."/>
            <person name="Elphinstone J."/>
        </authorList>
    </citation>
    <scope>NUCLEOTIDE SEQUENCE [LARGE SCALE GENOMIC DNA]</scope>
    <source>
        <strain evidence="5 6">NCPPB 2793</strain>
        <strain evidence="4 7">NCPPB 2795</strain>
    </source>
</reference>
<evidence type="ECO:0000259" key="3">
    <source>
        <dbReference type="Pfam" id="PF09059"/>
    </source>
</evidence>
<dbReference type="InterPro" id="IPR010812">
    <property type="entry name" value="HrpJ-like"/>
</dbReference>
<accession>A0A093S442</accession>
<evidence type="ECO:0000256" key="1">
    <source>
        <dbReference type="SAM" id="MobiDB-lite"/>
    </source>
</evidence>
<evidence type="ECO:0000259" key="2">
    <source>
        <dbReference type="Pfam" id="PF07201"/>
    </source>
</evidence>
<dbReference type="Pfam" id="PF09059">
    <property type="entry name" value="TyeA"/>
    <property type="match status" value="1"/>
</dbReference>
<evidence type="ECO:0000313" key="4">
    <source>
        <dbReference type="EMBL" id="KFX07579.1"/>
    </source>
</evidence>
<organism evidence="4 7">
    <name type="scientific">Pectobacterium betavasculorum</name>
    <dbReference type="NCBI Taxonomy" id="55207"/>
    <lineage>
        <taxon>Bacteria</taxon>
        <taxon>Pseudomonadati</taxon>
        <taxon>Pseudomonadota</taxon>
        <taxon>Gammaproteobacteria</taxon>
        <taxon>Enterobacterales</taxon>
        <taxon>Pectobacteriaceae</taxon>
        <taxon>Pectobacterium</taxon>
    </lineage>
</organism>
<dbReference type="RefSeq" id="WP_039299590.1">
    <property type="nucleotide sequence ID" value="NZ_JAODTE010000001.1"/>
</dbReference>
<dbReference type="EMBL" id="JQHM01000001">
    <property type="protein sequence ID" value="KFX07579.1"/>
    <property type="molecule type" value="Genomic_DNA"/>
</dbReference>
<feature type="domain" description="Type III secretion system effector delivery regulator TyeA" evidence="3">
    <location>
        <begin position="293"/>
        <end position="362"/>
    </location>
</feature>
<feature type="region of interest" description="Disordered" evidence="1">
    <location>
        <begin position="369"/>
        <end position="402"/>
    </location>
</feature>
<evidence type="ECO:0000313" key="6">
    <source>
        <dbReference type="Proteomes" id="UP000032869"/>
    </source>
</evidence>
<name>A0A093S442_9GAMM</name>
<dbReference type="AlphaFoldDB" id="A0A093S442"/>
<dbReference type="GO" id="GO:0050709">
    <property type="term" value="P:negative regulation of protein secretion"/>
    <property type="evidence" value="ECO:0007669"/>
    <property type="project" value="InterPro"/>
</dbReference>
<dbReference type="Gene3D" id="1.10.150.630">
    <property type="match status" value="1"/>
</dbReference>